<protein>
    <submittedName>
        <fullName evidence="2">Uncharacterized protein</fullName>
    </submittedName>
</protein>
<gene>
    <name evidence="1" type="ORF">FKW44_000313</name>
    <name evidence="2" type="ORF">FKW44_000712</name>
</gene>
<dbReference type="Proteomes" id="UP000595437">
    <property type="component" value="Chromosome 1"/>
</dbReference>
<evidence type="ECO:0000313" key="3">
    <source>
        <dbReference type="Proteomes" id="UP000595437"/>
    </source>
</evidence>
<organism evidence="2 3">
    <name type="scientific">Caligus rogercresseyi</name>
    <name type="common">Sea louse</name>
    <dbReference type="NCBI Taxonomy" id="217165"/>
    <lineage>
        <taxon>Eukaryota</taxon>
        <taxon>Metazoa</taxon>
        <taxon>Ecdysozoa</taxon>
        <taxon>Arthropoda</taxon>
        <taxon>Crustacea</taxon>
        <taxon>Multicrustacea</taxon>
        <taxon>Hexanauplia</taxon>
        <taxon>Copepoda</taxon>
        <taxon>Siphonostomatoida</taxon>
        <taxon>Caligidae</taxon>
        <taxon>Caligus</taxon>
    </lineage>
</organism>
<name>A0A7T8KHQ7_CALRO</name>
<keyword evidence="3" id="KW-1185">Reference proteome</keyword>
<sequence length="59" mass="6810">MLARCYASSLTLLHTLWKGDSEGLTVWGFGVYPEEISQHQLRDPSTIWKSVRDDFIKIL</sequence>
<dbReference type="EMBL" id="CP045890">
    <property type="protein sequence ID" value="QQP55852.1"/>
    <property type="molecule type" value="Genomic_DNA"/>
</dbReference>
<dbReference type="EMBL" id="CP045890">
    <property type="protein sequence ID" value="QQP56147.1"/>
    <property type="molecule type" value="Genomic_DNA"/>
</dbReference>
<dbReference type="AlphaFoldDB" id="A0A7T8KHQ7"/>
<accession>A0A7T8KHQ7</accession>
<proteinExistence type="predicted"/>
<evidence type="ECO:0000313" key="2">
    <source>
        <dbReference type="EMBL" id="QQP56147.1"/>
    </source>
</evidence>
<reference evidence="3" key="1">
    <citation type="submission" date="2021-01" db="EMBL/GenBank/DDBJ databases">
        <title>Caligus Genome Assembly.</title>
        <authorList>
            <person name="Gallardo-Escarate C."/>
        </authorList>
    </citation>
    <scope>NUCLEOTIDE SEQUENCE [LARGE SCALE GENOMIC DNA]</scope>
</reference>
<evidence type="ECO:0000313" key="1">
    <source>
        <dbReference type="EMBL" id="QQP55852.1"/>
    </source>
</evidence>
<reference evidence="2" key="2">
    <citation type="journal article" name="Sci. Data">
        <title>Chromosome-scale genome assembly of the sea louse Caligus rogercresseyi by SMRT sequencing and Hi-C analysis.</title>
        <authorList>
            <person name="Gallardo-Escarate C."/>
            <person name="Valenzuela-Munoz V."/>
            <person name="Nunez-Acuna G."/>
            <person name="Valenzuela-Miranda D."/>
            <person name="Goncalves A.T."/>
            <person name="Escobar-Sepulveda H."/>
            <person name="Liachko I."/>
            <person name="Nelson B."/>
            <person name="Roberts S."/>
            <person name="Warren W."/>
        </authorList>
    </citation>
    <scope>NUCLEOTIDE SEQUENCE</scope>
    <source>
        <tissue evidence="2">Whole tissue</tissue>
    </source>
</reference>